<comment type="catalytic activity">
    <reaction evidence="1">
        <text>O-phospho-L-seryl-[protein] + H2O = L-seryl-[protein] + phosphate</text>
        <dbReference type="Rhea" id="RHEA:20629"/>
        <dbReference type="Rhea" id="RHEA-COMP:9863"/>
        <dbReference type="Rhea" id="RHEA-COMP:11604"/>
        <dbReference type="ChEBI" id="CHEBI:15377"/>
        <dbReference type="ChEBI" id="CHEBI:29999"/>
        <dbReference type="ChEBI" id="CHEBI:43474"/>
        <dbReference type="ChEBI" id="CHEBI:83421"/>
        <dbReference type="EC" id="3.1.3.16"/>
    </reaction>
</comment>
<keyword evidence="1" id="KW-0464">Manganese</keyword>
<keyword evidence="1" id="KW-0460">Magnesium</keyword>
<dbReference type="Gene3D" id="3.60.40.10">
    <property type="entry name" value="PPM-type phosphatase domain"/>
    <property type="match status" value="1"/>
</dbReference>
<keyword evidence="1" id="KW-0479">Metal-binding</keyword>
<keyword evidence="1" id="KW-0904">Protein phosphatase</keyword>
<protein>
    <recommendedName>
        <fullName evidence="1">Protein phosphatase</fullName>
        <ecNumber evidence="1">3.1.3.16</ecNumber>
    </recommendedName>
</protein>
<dbReference type="Proteomes" id="UP001165083">
    <property type="component" value="Unassembled WGS sequence"/>
</dbReference>
<evidence type="ECO:0000313" key="3">
    <source>
        <dbReference type="Proteomes" id="UP001165083"/>
    </source>
</evidence>
<dbReference type="PANTHER" id="PTHR12320:SF1">
    <property type="entry name" value="PROTEIN PHOSPHATASE PTC7 HOMOLOG"/>
    <property type="match status" value="1"/>
</dbReference>
<dbReference type="InterPro" id="IPR039123">
    <property type="entry name" value="PPTC7"/>
</dbReference>
<keyword evidence="1" id="KW-0378">Hydrolase</keyword>
<sequence>MPRALLPPRPALSSMHMLVPDQHSPKDEEHPVWLTAPAAPVPTQPSRFSACKRRASSLGDLFQQRPTPPSPAKALASAFHSVSAKTHQKLAKFRSQSDNFLKKSTSKGGNNGWRLPSAMKVNNPIRRATPVTGHRFTWGEQHELQSAQAAFEYHGEDAGAGSNYFHIVADGVSSPFGRQSLADYDGAPVSSAILSAEVVRCVQVVLEELTNHNKEPLDQAAFESAVVDAVKTARINCFRYRKSRLATTLAVSYFNRWTGKLMTFSLGDSKCLVVRHKVVVYETLAVLREFNVPTVVNLREQIVPRDYVVQSFTLQKGDVCLTFSDGLGDNVYKDDITAALASPELWDSEGAGLQTVCDQLVNMSKVHEKNPDAEDEGSERLLYPFATAAVLEYRERTLEETKLAAGAPLDASNIDHLAVSLELMERHKGKETLDRHLMLRRPSRKHHYSLMQLKLMAEMQTKKPDDITLFMTRFV</sequence>
<organism evidence="2 3">
    <name type="scientific">Phytophthora lilii</name>
    <dbReference type="NCBI Taxonomy" id="2077276"/>
    <lineage>
        <taxon>Eukaryota</taxon>
        <taxon>Sar</taxon>
        <taxon>Stramenopiles</taxon>
        <taxon>Oomycota</taxon>
        <taxon>Peronosporomycetes</taxon>
        <taxon>Peronosporales</taxon>
        <taxon>Peronosporaceae</taxon>
        <taxon>Phytophthora</taxon>
    </lineage>
</organism>
<dbReference type="GO" id="GO:0046872">
    <property type="term" value="F:metal ion binding"/>
    <property type="evidence" value="ECO:0007669"/>
    <property type="project" value="UniProtKB-UniRule"/>
</dbReference>
<dbReference type="InterPro" id="IPR036457">
    <property type="entry name" value="PPM-type-like_dom_sf"/>
</dbReference>
<dbReference type="SUPFAM" id="SSF81606">
    <property type="entry name" value="PP2C-like"/>
    <property type="match status" value="1"/>
</dbReference>
<gene>
    <name evidence="2" type="ORF">Plil01_001348100</name>
</gene>
<dbReference type="AlphaFoldDB" id="A0A9W6UFB4"/>
<comment type="cofactor">
    <cofactor evidence="1">
        <name>Mg(2+)</name>
        <dbReference type="ChEBI" id="CHEBI:18420"/>
    </cofactor>
</comment>
<dbReference type="GO" id="GO:0004722">
    <property type="term" value="F:protein serine/threonine phosphatase activity"/>
    <property type="evidence" value="ECO:0007669"/>
    <property type="project" value="UniProtKB-EC"/>
</dbReference>
<comment type="similarity">
    <text evidence="1">Belongs to the PP2C family.</text>
</comment>
<proteinExistence type="inferred from homology"/>
<dbReference type="OrthoDB" id="25675at2759"/>
<dbReference type="EMBL" id="BSXW01000913">
    <property type="protein sequence ID" value="GMF31535.1"/>
    <property type="molecule type" value="Genomic_DNA"/>
</dbReference>
<evidence type="ECO:0000313" key="2">
    <source>
        <dbReference type="EMBL" id="GMF31535.1"/>
    </source>
</evidence>
<comment type="catalytic activity">
    <reaction evidence="1">
        <text>O-phospho-L-threonyl-[protein] + H2O = L-threonyl-[protein] + phosphate</text>
        <dbReference type="Rhea" id="RHEA:47004"/>
        <dbReference type="Rhea" id="RHEA-COMP:11060"/>
        <dbReference type="Rhea" id="RHEA-COMP:11605"/>
        <dbReference type="ChEBI" id="CHEBI:15377"/>
        <dbReference type="ChEBI" id="CHEBI:30013"/>
        <dbReference type="ChEBI" id="CHEBI:43474"/>
        <dbReference type="ChEBI" id="CHEBI:61977"/>
        <dbReference type="EC" id="3.1.3.16"/>
    </reaction>
</comment>
<keyword evidence="3" id="KW-1185">Reference proteome</keyword>
<dbReference type="PANTHER" id="PTHR12320">
    <property type="entry name" value="PROTEIN PHOSPHATASE 2C"/>
    <property type="match status" value="1"/>
</dbReference>
<reference evidence="2" key="1">
    <citation type="submission" date="2023-04" db="EMBL/GenBank/DDBJ databases">
        <title>Phytophthora lilii NBRC 32176.</title>
        <authorList>
            <person name="Ichikawa N."/>
            <person name="Sato H."/>
            <person name="Tonouchi N."/>
        </authorList>
    </citation>
    <scope>NUCLEOTIDE SEQUENCE</scope>
    <source>
        <strain evidence="2">NBRC 32176</strain>
    </source>
</reference>
<dbReference type="EC" id="3.1.3.16" evidence="1"/>
<evidence type="ECO:0000256" key="1">
    <source>
        <dbReference type="RuleBase" id="RU366020"/>
    </source>
</evidence>
<accession>A0A9W6UFB4</accession>
<comment type="caution">
    <text evidence="2">The sequence shown here is derived from an EMBL/GenBank/DDBJ whole genome shotgun (WGS) entry which is preliminary data.</text>
</comment>
<comment type="cofactor">
    <cofactor evidence="1">
        <name>Mn(2+)</name>
        <dbReference type="ChEBI" id="CHEBI:29035"/>
    </cofactor>
</comment>
<name>A0A9W6UFB4_9STRA</name>